<sequence>MGHALSTHIDTSATVKSLNIIGTTTEVFRYGKGLRESSLSDRSSGPVTSPTDLT</sequence>
<name>A0A918XHL6_9ACTN</name>
<accession>A0A918XHL6</accession>
<evidence type="ECO:0000313" key="2">
    <source>
        <dbReference type="EMBL" id="GHD32386.1"/>
    </source>
</evidence>
<comment type="caution">
    <text evidence="2">The sequence shown here is derived from an EMBL/GenBank/DDBJ whole genome shotgun (WGS) entry which is preliminary data.</text>
</comment>
<evidence type="ECO:0000313" key="3">
    <source>
        <dbReference type="Proteomes" id="UP000654947"/>
    </source>
</evidence>
<evidence type="ECO:0000256" key="1">
    <source>
        <dbReference type="SAM" id="MobiDB-lite"/>
    </source>
</evidence>
<gene>
    <name evidence="2" type="ORF">GCM10007147_35940</name>
</gene>
<dbReference type="AlphaFoldDB" id="A0A918XHL6"/>
<proteinExistence type="predicted"/>
<keyword evidence="3" id="KW-1185">Reference proteome</keyword>
<reference evidence="2 3" key="1">
    <citation type="journal article" date="2014" name="Int. J. Syst. Evol. Microbiol.">
        <title>Complete genome sequence of Corynebacterium casei LMG S-19264T (=DSM 44701T), isolated from a smear-ripened cheese.</title>
        <authorList>
            <consortium name="US DOE Joint Genome Institute (JGI-PGF)"/>
            <person name="Walter F."/>
            <person name="Albersmeier A."/>
            <person name="Kalinowski J."/>
            <person name="Ruckert C."/>
        </authorList>
    </citation>
    <scope>NUCLEOTIDE SEQUENCE [LARGE SCALE GENOMIC DNA]</scope>
    <source>
        <strain evidence="2 3">KCTC 19473</strain>
    </source>
</reference>
<protein>
    <submittedName>
        <fullName evidence="2">Uncharacterized protein</fullName>
    </submittedName>
</protein>
<feature type="compositionally biased region" description="Polar residues" evidence="1">
    <location>
        <begin position="40"/>
        <end position="54"/>
    </location>
</feature>
<dbReference type="Proteomes" id="UP000654947">
    <property type="component" value="Unassembled WGS sequence"/>
</dbReference>
<dbReference type="EMBL" id="BMXL01000023">
    <property type="protein sequence ID" value="GHD32386.1"/>
    <property type="molecule type" value="Genomic_DNA"/>
</dbReference>
<organism evidence="2 3">
    <name type="scientific">Nocardiopsis kunsanensis</name>
    <dbReference type="NCBI Taxonomy" id="141693"/>
    <lineage>
        <taxon>Bacteria</taxon>
        <taxon>Bacillati</taxon>
        <taxon>Actinomycetota</taxon>
        <taxon>Actinomycetes</taxon>
        <taxon>Streptosporangiales</taxon>
        <taxon>Nocardiopsidaceae</taxon>
        <taxon>Nocardiopsis</taxon>
    </lineage>
</organism>
<feature type="region of interest" description="Disordered" evidence="1">
    <location>
        <begin position="34"/>
        <end position="54"/>
    </location>
</feature>